<dbReference type="Gene3D" id="3.40.30.10">
    <property type="entry name" value="Glutaredoxin"/>
    <property type="match status" value="1"/>
</dbReference>
<name>A0A5C5U1U1_9GAMM</name>
<dbReference type="GO" id="GO:0016740">
    <property type="term" value="F:transferase activity"/>
    <property type="evidence" value="ECO:0007669"/>
    <property type="project" value="UniProtKB-KW"/>
</dbReference>
<dbReference type="CDD" id="cd03188">
    <property type="entry name" value="GST_C_Beta"/>
    <property type="match status" value="1"/>
</dbReference>
<protein>
    <submittedName>
        <fullName evidence="4">Glutathione S-transferase family protein</fullName>
    </submittedName>
</protein>
<dbReference type="OrthoDB" id="8772754at2"/>
<dbReference type="InterPro" id="IPR036249">
    <property type="entry name" value="Thioredoxin-like_sf"/>
</dbReference>
<dbReference type="Proteomes" id="UP000319980">
    <property type="component" value="Unassembled WGS sequence"/>
</dbReference>
<feature type="domain" description="GST C-terminal" evidence="3">
    <location>
        <begin position="83"/>
        <end position="202"/>
    </location>
</feature>
<dbReference type="InterPro" id="IPR004045">
    <property type="entry name" value="Glutathione_S-Trfase_N"/>
</dbReference>
<dbReference type="InterPro" id="IPR004046">
    <property type="entry name" value="GST_C"/>
</dbReference>
<feature type="domain" description="GST N-terminal" evidence="2">
    <location>
        <begin position="1"/>
        <end position="77"/>
    </location>
</feature>
<evidence type="ECO:0000256" key="1">
    <source>
        <dbReference type="RuleBase" id="RU003494"/>
    </source>
</evidence>
<dbReference type="InterPro" id="IPR010987">
    <property type="entry name" value="Glutathione-S-Trfase_C-like"/>
</dbReference>
<dbReference type="PROSITE" id="PS50405">
    <property type="entry name" value="GST_CTER"/>
    <property type="match status" value="1"/>
</dbReference>
<dbReference type="PROSITE" id="PS50404">
    <property type="entry name" value="GST_NTER"/>
    <property type="match status" value="1"/>
</dbReference>
<dbReference type="SFLD" id="SFLDG00358">
    <property type="entry name" value="Main_(cytGST)"/>
    <property type="match status" value="1"/>
</dbReference>
<dbReference type="AlphaFoldDB" id="A0A5C5U1U1"/>
<comment type="similarity">
    <text evidence="1">Belongs to the GST superfamily.</text>
</comment>
<dbReference type="PANTHER" id="PTHR44051">
    <property type="entry name" value="GLUTATHIONE S-TRANSFERASE-RELATED"/>
    <property type="match status" value="1"/>
</dbReference>
<comment type="caution">
    <text evidence="4">The sequence shown here is derived from an EMBL/GenBank/DDBJ whole genome shotgun (WGS) entry which is preliminary data.</text>
</comment>
<dbReference type="Pfam" id="PF00043">
    <property type="entry name" value="GST_C"/>
    <property type="match status" value="1"/>
</dbReference>
<evidence type="ECO:0000259" key="3">
    <source>
        <dbReference type="PROSITE" id="PS50405"/>
    </source>
</evidence>
<accession>A0A5C5U1U1</accession>
<keyword evidence="5" id="KW-1185">Reference proteome</keyword>
<dbReference type="Gene3D" id="1.20.1050.10">
    <property type="match status" value="1"/>
</dbReference>
<evidence type="ECO:0000313" key="4">
    <source>
        <dbReference type="EMBL" id="TWT19987.1"/>
    </source>
</evidence>
<gene>
    <name evidence="4" type="ORF">FQY83_09495</name>
</gene>
<dbReference type="Pfam" id="PF02798">
    <property type="entry name" value="GST_N"/>
    <property type="match status" value="1"/>
</dbReference>
<reference evidence="4 5" key="1">
    <citation type="journal article" date="2008" name="Int. J. Syst. Evol. Microbiol.">
        <title>Luteimonas marina sp. nov., isolated from seawater.</title>
        <authorList>
            <person name="Baik K.S."/>
            <person name="Park S.C."/>
            <person name="Kim M.S."/>
            <person name="Kim E.M."/>
            <person name="Park C."/>
            <person name="Chun J."/>
            <person name="Seong C.N."/>
        </authorList>
    </citation>
    <scope>NUCLEOTIDE SEQUENCE [LARGE SCALE GENOMIC DNA]</scope>
    <source>
        <strain evidence="4 5">FR1330</strain>
    </source>
</reference>
<dbReference type="RefSeq" id="WP_146387390.1">
    <property type="nucleotide sequence ID" value="NZ_VOHK01000004.1"/>
</dbReference>
<dbReference type="SFLD" id="SFLDS00019">
    <property type="entry name" value="Glutathione_Transferase_(cytos"/>
    <property type="match status" value="1"/>
</dbReference>
<dbReference type="PANTHER" id="PTHR44051:SF8">
    <property type="entry name" value="GLUTATHIONE S-TRANSFERASE GSTA"/>
    <property type="match status" value="1"/>
</dbReference>
<evidence type="ECO:0000259" key="2">
    <source>
        <dbReference type="PROSITE" id="PS50404"/>
    </source>
</evidence>
<dbReference type="InterPro" id="IPR040079">
    <property type="entry name" value="Glutathione_S-Trfase"/>
</dbReference>
<dbReference type="SUPFAM" id="SSF47616">
    <property type="entry name" value="GST C-terminal domain-like"/>
    <property type="match status" value="1"/>
</dbReference>
<keyword evidence="4" id="KW-0808">Transferase</keyword>
<organism evidence="4 5">
    <name type="scientific">Luteimonas marina</name>
    <dbReference type="NCBI Taxonomy" id="488485"/>
    <lineage>
        <taxon>Bacteria</taxon>
        <taxon>Pseudomonadati</taxon>
        <taxon>Pseudomonadota</taxon>
        <taxon>Gammaproteobacteria</taxon>
        <taxon>Lysobacterales</taxon>
        <taxon>Lysobacteraceae</taxon>
        <taxon>Luteimonas</taxon>
    </lineage>
</organism>
<sequence length="202" mass="22082">MKLYSSPGACSLADHIVLQWTGASFEVQLVTREERKSPTFLELNPAGAVPVFEDDGWVLTQNAAILNYLADTFPQAKLAGDGTPRSRAEVNRWLSFLNADVHPAFHPLFGTTAYLGEEAAAKTKDAAAKKLRGYFERLDAQLAGRDWLTGSRSIADPYLYVELRWAQKLGLNLSGLDNLAAFRVRMDADPGVRAALEAEGLG</sequence>
<evidence type="ECO:0000313" key="5">
    <source>
        <dbReference type="Proteomes" id="UP000319980"/>
    </source>
</evidence>
<dbReference type="SUPFAM" id="SSF52833">
    <property type="entry name" value="Thioredoxin-like"/>
    <property type="match status" value="1"/>
</dbReference>
<dbReference type="CDD" id="cd03057">
    <property type="entry name" value="GST_N_Beta"/>
    <property type="match status" value="1"/>
</dbReference>
<dbReference type="EMBL" id="VOHK01000004">
    <property type="protein sequence ID" value="TWT19987.1"/>
    <property type="molecule type" value="Genomic_DNA"/>
</dbReference>
<dbReference type="SFLD" id="SFLDG01150">
    <property type="entry name" value="Main.1:_Beta-like"/>
    <property type="match status" value="1"/>
</dbReference>
<proteinExistence type="inferred from homology"/>
<dbReference type="InterPro" id="IPR036282">
    <property type="entry name" value="Glutathione-S-Trfase_C_sf"/>
</dbReference>